<dbReference type="Gene3D" id="3.20.20.70">
    <property type="entry name" value="Aldolase class I"/>
    <property type="match status" value="1"/>
</dbReference>
<feature type="compositionally biased region" description="Acidic residues" evidence="11">
    <location>
        <begin position="236"/>
        <end position="245"/>
    </location>
</feature>
<feature type="compositionally biased region" description="Acidic residues" evidence="11">
    <location>
        <begin position="167"/>
        <end position="180"/>
    </location>
</feature>
<feature type="active site" description="For OMPdecase activity" evidence="8">
    <location>
        <position position="98"/>
    </location>
</feature>
<evidence type="ECO:0000256" key="3">
    <source>
        <dbReference type="ARBA" id="ARBA00012321"/>
    </source>
</evidence>
<feature type="binding site" evidence="9">
    <location>
        <position position="326"/>
    </location>
    <ligand>
        <name>substrate</name>
    </ligand>
</feature>
<keyword evidence="6 10" id="KW-0665">Pyrimidine biosynthesis</keyword>
<comment type="pathway">
    <text evidence="1 10">Pyrimidine metabolism; UMP biosynthesis via de novo pathway; UMP from orotate: step 2/2.</text>
</comment>
<feature type="domain" description="Orotidine 5'-phosphate decarboxylase" evidence="12">
    <location>
        <begin position="37"/>
        <end position="362"/>
    </location>
</feature>
<dbReference type="InterPro" id="IPR013785">
    <property type="entry name" value="Aldolase_TIM"/>
</dbReference>
<evidence type="ECO:0000256" key="7">
    <source>
        <dbReference type="ARBA" id="ARBA00023239"/>
    </source>
</evidence>
<evidence type="ECO:0000256" key="8">
    <source>
        <dbReference type="PIRSR" id="PIRSR614732-1"/>
    </source>
</evidence>
<dbReference type="InterPro" id="IPR018089">
    <property type="entry name" value="OMPdecase_AS"/>
</dbReference>
<dbReference type="PANTHER" id="PTHR32119">
    <property type="entry name" value="OROTIDINE 5'-PHOSPHATE DECARBOXYLASE"/>
    <property type="match status" value="1"/>
</dbReference>
<dbReference type="InterPro" id="IPR014732">
    <property type="entry name" value="OMPdecase"/>
</dbReference>
<feature type="binding site" evidence="9">
    <location>
        <position position="347"/>
    </location>
    <ligand>
        <name>substrate</name>
    </ligand>
</feature>
<dbReference type="SMART" id="SM00934">
    <property type="entry name" value="OMPdecase"/>
    <property type="match status" value="1"/>
</dbReference>
<evidence type="ECO:0000256" key="4">
    <source>
        <dbReference type="ARBA" id="ARBA00021923"/>
    </source>
</evidence>
<dbReference type="AlphaFoldDB" id="A0A9Q9AWN4"/>
<comment type="catalytic activity">
    <reaction evidence="10">
        <text>orotidine 5'-phosphate + H(+) = UMP + CO2</text>
        <dbReference type="Rhea" id="RHEA:11596"/>
        <dbReference type="ChEBI" id="CHEBI:15378"/>
        <dbReference type="ChEBI" id="CHEBI:16526"/>
        <dbReference type="ChEBI" id="CHEBI:57538"/>
        <dbReference type="ChEBI" id="CHEBI:57865"/>
        <dbReference type="EC" id="4.1.1.23"/>
    </reaction>
</comment>
<dbReference type="InterPro" id="IPR001754">
    <property type="entry name" value="OMPdeCOase_dom"/>
</dbReference>
<dbReference type="GO" id="GO:0044205">
    <property type="term" value="P:'de novo' UMP biosynthetic process"/>
    <property type="evidence" value="ECO:0007669"/>
    <property type="project" value="InterPro"/>
</dbReference>
<keyword evidence="14" id="KW-1185">Reference proteome</keyword>
<dbReference type="PANTHER" id="PTHR32119:SF2">
    <property type="entry name" value="OROTIDINE 5'-PHOSPHATE DECARBOXYLASE"/>
    <property type="match status" value="1"/>
</dbReference>
<evidence type="ECO:0000256" key="2">
    <source>
        <dbReference type="ARBA" id="ARBA00011018"/>
    </source>
</evidence>
<evidence type="ECO:0000256" key="10">
    <source>
        <dbReference type="RuleBase" id="RU000512"/>
    </source>
</evidence>
<feature type="compositionally biased region" description="Polar residues" evidence="11">
    <location>
        <begin position="202"/>
        <end position="213"/>
    </location>
</feature>
<feature type="binding site" evidence="9">
    <location>
        <position position="65"/>
    </location>
    <ligand>
        <name>substrate</name>
    </ligand>
</feature>
<reference evidence="13" key="1">
    <citation type="submission" date="2022-06" db="EMBL/GenBank/DDBJ databases">
        <title>Complete genome sequences of two strains of the flax pathogen Septoria linicola.</title>
        <authorList>
            <person name="Lapalu N."/>
            <person name="Simon A."/>
            <person name="Demenou B."/>
            <person name="Paumier D."/>
            <person name="Guillot M.-P."/>
            <person name="Gout L."/>
            <person name="Valade R."/>
        </authorList>
    </citation>
    <scope>NUCLEOTIDE SEQUENCE</scope>
    <source>
        <strain evidence="13">SE15195</strain>
    </source>
</reference>
<dbReference type="GO" id="GO:0004590">
    <property type="term" value="F:orotidine-5'-phosphate decarboxylase activity"/>
    <property type="evidence" value="ECO:0007669"/>
    <property type="project" value="UniProtKB-EC"/>
</dbReference>
<feature type="active site" description="For OMPdecase activity" evidence="8">
    <location>
        <position position="96"/>
    </location>
</feature>
<evidence type="ECO:0000259" key="12">
    <source>
        <dbReference type="SMART" id="SM00934"/>
    </source>
</evidence>
<keyword evidence="5 10" id="KW-0210">Decarboxylase</keyword>
<evidence type="ECO:0000256" key="6">
    <source>
        <dbReference type="ARBA" id="ARBA00022975"/>
    </source>
</evidence>
<evidence type="ECO:0000313" key="14">
    <source>
        <dbReference type="Proteomes" id="UP001056384"/>
    </source>
</evidence>
<dbReference type="GO" id="GO:0005829">
    <property type="term" value="C:cytosol"/>
    <property type="evidence" value="ECO:0007669"/>
    <property type="project" value="TreeGrafter"/>
</dbReference>
<evidence type="ECO:0000256" key="1">
    <source>
        <dbReference type="ARBA" id="ARBA00004861"/>
    </source>
</evidence>
<accession>A0A9Q9AWN4</accession>
<dbReference type="NCBIfam" id="TIGR01740">
    <property type="entry name" value="pyrF"/>
    <property type="match status" value="1"/>
</dbReference>
<dbReference type="CDD" id="cd04725">
    <property type="entry name" value="OMP_decarboxylase_like"/>
    <property type="match status" value="1"/>
</dbReference>
<dbReference type="SUPFAM" id="SSF51366">
    <property type="entry name" value="Ribulose-phoshate binding barrel"/>
    <property type="match status" value="1"/>
</dbReference>
<proteinExistence type="inferred from homology"/>
<dbReference type="EMBL" id="CP099422">
    <property type="protein sequence ID" value="USW53458.1"/>
    <property type="molecule type" value="Genomic_DNA"/>
</dbReference>
<evidence type="ECO:0000313" key="13">
    <source>
        <dbReference type="EMBL" id="USW53458.1"/>
    </source>
</evidence>
<evidence type="ECO:0000256" key="9">
    <source>
        <dbReference type="PIRSR" id="PIRSR614732-2"/>
    </source>
</evidence>
<name>A0A9Q9AWN4_9PEZI</name>
<protein>
    <recommendedName>
        <fullName evidence="4 10">Orotidine 5'-phosphate decarboxylase</fullName>
        <ecNumber evidence="3 10">4.1.1.23</ecNumber>
    </recommendedName>
</protein>
<dbReference type="InterPro" id="IPR011060">
    <property type="entry name" value="RibuloseP-bd_barrel"/>
</dbReference>
<feature type="region of interest" description="Disordered" evidence="11">
    <location>
        <begin position="151"/>
        <end position="250"/>
    </location>
</feature>
<evidence type="ECO:0000256" key="11">
    <source>
        <dbReference type="SAM" id="MobiDB-lite"/>
    </source>
</evidence>
<organism evidence="13 14">
    <name type="scientific">Septoria linicola</name>
    <dbReference type="NCBI Taxonomy" id="215465"/>
    <lineage>
        <taxon>Eukaryota</taxon>
        <taxon>Fungi</taxon>
        <taxon>Dikarya</taxon>
        <taxon>Ascomycota</taxon>
        <taxon>Pezizomycotina</taxon>
        <taxon>Dothideomycetes</taxon>
        <taxon>Dothideomycetidae</taxon>
        <taxon>Mycosphaerellales</taxon>
        <taxon>Mycosphaerellaceae</taxon>
        <taxon>Septoria</taxon>
    </lineage>
</organism>
<feature type="binding site" evidence="9">
    <location>
        <position position="346"/>
    </location>
    <ligand>
        <name>substrate</name>
    </ligand>
</feature>
<dbReference type="Pfam" id="PF00215">
    <property type="entry name" value="OMPdecase"/>
    <property type="match status" value="1"/>
</dbReference>
<sequence length="384" mass="42597">MARHPTLAQTYAERSEHHNNTPLATYLYRLIHIKRTNLCVSADVSTTNELLQIAEEVGDHICVLKTHADIISDFGEKTIRGLNEISRRKKFLVFEDRKFFDIGNTVQLQYSSGPLSIVRWAPIVNASIHSGAAIIPALAEAAQKAINSHNTSVSTDIRASPRVPAVDDFESDEEEEEDEHDVNGVHSADEYEEDTNDRTRKQSVVSVSTTISMKSEAISPQPHMRPSISRVSSSEGNDDEGDDPEALAHLGPPPFFRSLLLLAQMSSANNYFTPEYTTDCVKHARENKDFVMGFIAQQSLNHADEDNFITMTPGVQLQAGGDGKGQQYNTPDKVVGQGGTDIIIVGRGIIAAPQGERTKVAVEYRRQGWEAYKQRVKALRAQRR</sequence>
<gene>
    <name evidence="13" type="ORF">Slin15195_G067770</name>
</gene>
<dbReference type="PROSITE" id="PS00156">
    <property type="entry name" value="OMPDECASE"/>
    <property type="match status" value="1"/>
</dbReference>
<dbReference type="Proteomes" id="UP001056384">
    <property type="component" value="Chromosome 5"/>
</dbReference>
<comment type="similarity">
    <text evidence="2 10">Belongs to the OMP decarboxylase family.</text>
</comment>
<feature type="active site" description="For OMPdecase activity" evidence="8">
    <location>
        <position position="101"/>
    </location>
</feature>
<dbReference type="EC" id="4.1.1.23" evidence="3 10"/>
<dbReference type="GO" id="GO:0006207">
    <property type="term" value="P:'de novo' pyrimidine nucleobase biosynthetic process"/>
    <property type="evidence" value="ECO:0007669"/>
    <property type="project" value="InterPro"/>
</dbReference>
<feature type="binding site" evidence="9">
    <location>
        <position position="266"/>
    </location>
    <ligand>
        <name>substrate</name>
    </ligand>
</feature>
<dbReference type="OrthoDB" id="10263753at2759"/>
<keyword evidence="7 10" id="KW-0456">Lyase</keyword>
<evidence type="ECO:0000256" key="5">
    <source>
        <dbReference type="ARBA" id="ARBA00022793"/>
    </source>
</evidence>
<feature type="binding site" evidence="9">
    <location>
        <position position="43"/>
    </location>
    <ligand>
        <name>substrate</name>
    </ligand>
</feature>